<sequence length="38" mass="4061">GVACRSHPPIPGIRSPIPRREAGVPGTGRLARRAVRFV</sequence>
<evidence type="ECO:0000256" key="1">
    <source>
        <dbReference type="SAM" id="MobiDB-lite"/>
    </source>
</evidence>
<feature type="region of interest" description="Disordered" evidence="1">
    <location>
        <begin position="1"/>
        <end position="26"/>
    </location>
</feature>
<feature type="non-terminal residue" evidence="2">
    <location>
        <position position="38"/>
    </location>
</feature>
<evidence type="ECO:0000313" key="2">
    <source>
        <dbReference type="EMBL" id="CAA9450753.1"/>
    </source>
</evidence>
<gene>
    <name evidence="2" type="ORF">AVDCRST_MAG28-1239</name>
</gene>
<organism evidence="2">
    <name type="scientific">uncultured Rubrobacteraceae bacterium</name>
    <dbReference type="NCBI Taxonomy" id="349277"/>
    <lineage>
        <taxon>Bacteria</taxon>
        <taxon>Bacillati</taxon>
        <taxon>Actinomycetota</taxon>
        <taxon>Rubrobacteria</taxon>
        <taxon>Rubrobacterales</taxon>
        <taxon>Rubrobacteraceae</taxon>
        <taxon>environmental samples</taxon>
    </lineage>
</organism>
<feature type="non-terminal residue" evidence="2">
    <location>
        <position position="1"/>
    </location>
</feature>
<reference evidence="2" key="1">
    <citation type="submission" date="2020-02" db="EMBL/GenBank/DDBJ databases">
        <authorList>
            <person name="Meier V. D."/>
        </authorList>
    </citation>
    <scope>NUCLEOTIDE SEQUENCE</scope>
    <source>
        <strain evidence="2">AVDCRST_MAG28</strain>
    </source>
</reference>
<dbReference type="EMBL" id="CADCVE010000029">
    <property type="protein sequence ID" value="CAA9450753.1"/>
    <property type="molecule type" value="Genomic_DNA"/>
</dbReference>
<dbReference type="AlphaFoldDB" id="A0A6J4QXK0"/>
<proteinExistence type="predicted"/>
<protein>
    <submittedName>
        <fullName evidence="2">Uncharacterized protein</fullName>
    </submittedName>
</protein>
<accession>A0A6J4QXK0</accession>
<name>A0A6J4QXK0_9ACTN</name>